<sequence>MNPFGIRTREDLLREGVASSTIDNRVRQGVYHRLLPKIYSLGTPTALGRCAAILLWAPDATLSHRTAAWMWGMLPEPTVFEATVPPVQVRTTPNWLSIYRRQLRPELIGESWAMPTVEPARALFDCVTVLPKEAADRLIDEQLGRKVDANRLLELCQLDGGLTGAPEVRRQLTTAAQWAASEPERMFARALTARHCPLPANRSVGPYLCDFVDERSKLVVEIDGREFHSEAAVFRNDRRRQNWLLLEGWLVLRYAAYDVYNHLDEIADEVADVVRRRRRAKATSRSHAT</sequence>
<dbReference type="PANTHER" id="PTHR38590">
    <property type="entry name" value="BLL0828 PROTEIN"/>
    <property type="match status" value="1"/>
</dbReference>
<dbReference type="Pfam" id="PF04480">
    <property type="entry name" value="DUF559"/>
    <property type="match status" value="1"/>
</dbReference>
<protein>
    <submittedName>
        <fullName evidence="2">DUF559 domain-containing protein</fullName>
    </submittedName>
</protein>
<dbReference type="InterPro" id="IPR047216">
    <property type="entry name" value="Endonuclease_DUF559_bact"/>
</dbReference>
<accession>A0ABW7KF96</accession>
<dbReference type="Proteomes" id="UP001609219">
    <property type="component" value="Unassembled WGS sequence"/>
</dbReference>
<evidence type="ECO:0000259" key="1">
    <source>
        <dbReference type="Pfam" id="PF04480"/>
    </source>
</evidence>
<keyword evidence="5" id="KW-1185">Reference proteome</keyword>
<name>A0ABW7KF96_9NOCA</name>
<feature type="domain" description="DUF559" evidence="1">
    <location>
        <begin position="203"/>
        <end position="274"/>
    </location>
</feature>
<dbReference type="EMBL" id="JBIMSP010000053">
    <property type="protein sequence ID" value="MFH5244836.1"/>
    <property type="molecule type" value="Genomic_DNA"/>
</dbReference>
<dbReference type="SUPFAM" id="SSF52980">
    <property type="entry name" value="Restriction endonuclease-like"/>
    <property type="match status" value="1"/>
</dbReference>
<evidence type="ECO:0000313" key="2">
    <source>
        <dbReference type="EMBL" id="MFH5232520.1"/>
    </source>
</evidence>
<dbReference type="Proteomes" id="UP001609176">
    <property type="component" value="Unassembled WGS sequence"/>
</dbReference>
<dbReference type="Gene3D" id="3.40.960.10">
    <property type="entry name" value="VSR Endonuclease"/>
    <property type="match status" value="1"/>
</dbReference>
<evidence type="ECO:0000313" key="4">
    <source>
        <dbReference type="Proteomes" id="UP001609176"/>
    </source>
</evidence>
<evidence type="ECO:0000313" key="3">
    <source>
        <dbReference type="EMBL" id="MFH5244836.1"/>
    </source>
</evidence>
<dbReference type="InterPro" id="IPR007569">
    <property type="entry name" value="DUF559"/>
</dbReference>
<gene>
    <name evidence="3" type="ORF">ACHIPV_23600</name>
    <name evidence="2" type="ORF">ACHIRB_28735</name>
</gene>
<reference evidence="4 5" key="1">
    <citation type="submission" date="2024-10" db="EMBL/GenBank/DDBJ databases">
        <authorList>
            <person name="Riesco R."/>
        </authorList>
    </citation>
    <scope>NUCLEOTIDE SEQUENCE [LARGE SCALE GENOMIC DNA]</scope>
    <source>
        <strain evidence="3 4">NCIMB 15448</strain>
        <strain evidence="2 5">NCIMB 15450</strain>
    </source>
</reference>
<comment type="caution">
    <text evidence="2">The sequence shown here is derived from an EMBL/GenBank/DDBJ whole genome shotgun (WGS) entry which is preliminary data.</text>
</comment>
<proteinExistence type="predicted"/>
<dbReference type="PANTHER" id="PTHR38590:SF1">
    <property type="entry name" value="BLL0828 PROTEIN"/>
    <property type="match status" value="1"/>
</dbReference>
<dbReference type="EMBL" id="JBIMSN010000153">
    <property type="protein sequence ID" value="MFH5232520.1"/>
    <property type="molecule type" value="Genomic_DNA"/>
</dbReference>
<organism evidence="2 5">
    <name type="scientific">Antrihabitans spumae</name>
    <dbReference type="NCBI Taxonomy" id="3373370"/>
    <lineage>
        <taxon>Bacteria</taxon>
        <taxon>Bacillati</taxon>
        <taxon>Actinomycetota</taxon>
        <taxon>Actinomycetes</taxon>
        <taxon>Mycobacteriales</taxon>
        <taxon>Nocardiaceae</taxon>
        <taxon>Antrihabitans</taxon>
    </lineage>
</organism>
<dbReference type="RefSeq" id="WP_395125901.1">
    <property type="nucleotide sequence ID" value="NZ_JBIMSN010000153.1"/>
</dbReference>
<dbReference type="InterPro" id="IPR011335">
    <property type="entry name" value="Restrct_endonuc-II-like"/>
</dbReference>
<evidence type="ECO:0000313" key="5">
    <source>
        <dbReference type="Proteomes" id="UP001609219"/>
    </source>
</evidence>